<dbReference type="PATRIC" id="fig|446692.3.peg.2460"/>
<feature type="domain" description="PIN-like" evidence="2">
    <location>
        <begin position="29"/>
        <end position="129"/>
    </location>
</feature>
<sequence>MINVMNIIDNKPKYTSGSELSTAQPLFVLIDYENVQTEDLSYLNQPHMHVLLFVGALQKKISTKLAVQMQALGSRAQYIQLEATGQNALDMCIVHHTGFILARMPTARFFIISKDKGYDPLIQFLNNRGVPIERSPQLPSSLPPQGERSAQQTTPHKHAIERIIEILKRHDKNRPASRATLISWTTNKISSEKLGLTAEKIIKDFEKKGVISYDGKRVIYSLP</sequence>
<protein>
    <recommendedName>
        <fullName evidence="2">PIN-like domain-containing protein</fullName>
    </recommendedName>
</protein>
<keyword evidence="4" id="KW-1185">Reference proteome</keyword>
<evidence type="ECO:0000256" key="1">
    <source>
        <dbReference type="SAM" id="MobiDB-lite"/>
    </source>
</evidence>
<dbReference type="EMBL" id="LN606600">
    <property type="protein sequence ID" value="CEF41661.1"/>
    <property type="molecule type" value="Genomic_DNA"/>
</dbReference>
<feature type="region of interest" description="Disordered" evidence="1">
    <location>
        <begin position="132"/>
        <end position="156"/>
    </location>
</feature>
<evidence type="ECO:0000259" key="2">
    <source>
        <dbReference type="Pfam" id="PF18475"/>
    </source>
</evidence>
<proteinExistence type="predicted"/>
<evidence type="ECO:0000313" key="3">
    <source>
        <dbReference type="EMBL" id="CEF41661.1"/>
    </source>
</evidence>
<gene>
    <name evidence="3" type="ORF">ASN_2371</name>
</gene>
<feature type="compositionally biased region" description="Low complexity" evidence="1">
    <location>
        <begin position="135"/>
        <end position="145"/>
    </location>
</feature>
<dbReference type="KEGG" id="asz:ASN_2371"/>
<organism evidence="3 4">
    <name type="scientific">Acetobacter senegalensis</name>
    <dbReference type="NCBI Taxonomy" id="446692"/>
    <lineage>
        <taxon>Bacteria</taxon>
        <taxon>Pseudomonadati</taxon>
        <taxon>Pseudomonadota</taxon>
        <taxon>Alphaproteobacteria</taxon>
        <taxon>Acetobacterales</taxon>
        <taxon>Acetobacteraceae</taxon>
        <taxon>Acetobacter</taxon>
    </lineage>
</organism>
<dbReference type="Proteomes" id="UP000056109">
    <property type="component" value="Chromosome I"/>
</dbReference>
<accession>A0A0U5FPF2</accession>
<dbReference type="Pfam" id="PF18475">
    <property type="entry name" value="PIN7"/>
    <property type="match status" value="1"/>
</dbReference>
<dbReference type="InterPro" id="IPR041494">
    <property type="entry name" value="PIN7"/>
</dbReference>
<name>A0A0U5FPF2_9PROT</name>
<reference evidence="4" key="1">
    <citation type="submission" date="2014-09" db="EMBL/GenBank/DDBJ databases">
        <authorList>
            <person name="Illeghems K.G."/>
        </authorList>
    </citation>
    <scope>NUCLEOTIDE SEQUENCE [LARGE SCALE GENOMIC DNA]</scope>
    <source>
        <strain evidence="4">108B</strain>
    </source>
</reference>
<evidence type="ECO:0000313" key="4">
    <source>
        <dbReference type="Proteomes" id="UP000056109"/>
    </source>
</evidence>
<dbReference type="AlphaFoldDB" id="A0A0U5FPF2"/>